<dbReference type="Proteomes" id="UP000034681">
    <property type="component" value="Unassembled WGS sequence"/>
</dbReference>
<keyword evidence="3 6" id="KW-0812">Transmembrane</keyword>
<feature type="transmembrane region" description="Helical" evidence="7">
    <location>
        <begin position="225"/>
        <end position="244"/>
    </location>
</feature>
<dbReference type="eggNOG" id="COG1108">
    <property type="taxonomic scope" value="Bacteria"/>
</dbReference>
<feature type="transmembrane region" description="Helical" evidence="7">
    <location>
        <begin position="60"/>
        <end position="86"/>
    </location>
</feature>
<dbReference type="InterPro" id="IPR001626">
    <property type="entry name" value="ABC_TroCD"/>
</dbReference>
<feature type="transmembrane region" description="Helical" evidence="7">
    <location>
        <begin position="20"/>
        <end position="40"/>
    </location>
</feature>
<evidence type="ECO:0000313" key="9">
    <source>
        <dbReference type="Proteomes" id="UP000034681"/>
    </source>
</evidence>
<evidence type="ECO:0000256" key="2">
    <source>
        <dbReference type="ARBA" id="ARBA00008034"/>
    </source>
</evidence>
<dbReference type="Gene3D" id="1.10.3470.10">
    <property type="entry name" value="ABC transporter involved in vitamin B12 uptake, BtuC"/>
    <property type="match status" value="1"/>
</dbReference>
<keyword evidence="6" id="KW-0813">Transport</keyword>
<dbReference type="CDD" id="cd06550">
    <property type="entry name" value="TM_ABC_iron-siderophores_like"/>
    <property type="match status" value="1"/>
</dbReference>
<dbReference type="GO" id="GO:0055085">
    <property type="term" value="P:transmembrane transport"/>
    <property type="evidence" value="ECO:0007669"/>
    <property type="project" value="InterPro"/>
</dbReference>
<name>A0A0M2Q0N0_PROHO</name>
<dbReference type="PANTHER" id="PTHR30477:SF13">
    <property type="entry name" value="IRON TRANSPORT SYSTEM MEMBRANE PROTEIN HI_0360-RELATED"/>
    <property type="match status" value="1"/>
</dbReference>
<evidence type="ECO:0000256" key="6">
    <source>
        <dbReference type="RuleBase" id="RU003943"/>
    </source>
</evidence>
<dbReference type="PANTHER" id="PTHR30477">
    <property type="entry name" value="ABC-TRANSPORTER METAL-BINDING PROTEIN"/>
    <property type="match status" value="1"/>
</dbReference>
<proteinExistence type="inferred from homology"/>
<comment type="similarity">
    <text evidence="2 6">Belongs to the ABC-3 integral membrane protein family.</text>
</comment>
<dbReference type="SUPFAM" id="SSF81345">
    <property type="entry name" value="ABC transporter involved in vitamin B12 uptake, BtuC"/>
    <property type="match status" value="1"/>
</dbReference>
<accession>A0A0M2Q0N0</accession>
<dbReference type="GO" id="GO:0043190">
    <property type="term" value="C:ATP-binding cassette (ABC) transporter complex"/>
    <property type="evidence" value="ECO:0007669"/>
    <property type="project" value="InterPro"/>
</dbReference>
<evidence type="ECO:0000256" key="5">
    <source>
        <dbReference type="ARBA" id="ARBA00023136"/>
    </source>
</evidence>
<reference evidence="8" key="1">
    <citation type="submission" date="2012-04" db="EMBL/GenBank/DDBJ databases">
        <authorList>
            <person name="Borisov I.G."/>
            <person name="Ivanikova N.V."/>
            <person name="Pinevich A.V."/>
        </authorList>
    </citation>
    <scope>NUCLEOTIDE SEQUENCE</scope>
    <source>
        <strain evidence="8">CALU 1027</strain>
    </source>
</reference>
<dbReference type="InterPro" id="IPR037294">
    <property type="entry name" value="ABC_BtuC-like"/>
</dbReference>
<feature type="transmembrane region" description="Helical" evidence="7">
    <location>
        <begin position="140"/>
        <end position="159"/>
    </location>
</feature>
<gene>
    <name evidence="8" type="ORF">PROH_10855</name>
</gene>
<protein>
    <submittedName>
        <fullName evidence="8">Membrane protein</fullName>
    </submittedName>
</protein>
<evidence type="ECO:0000256" key="4">
    <source>
        <dbReference type="ARBA" id="ARBA00022989"/>
    </source>
</evidence>
<organism evidence="8 9">
    <name type="scientific">Prochlorothrix hollandica PCC 9006 = CALU 1027</name>
    <dbReference type="NCBI Taxonomy" id="317619"/>
    <lineage>
        <taxon>Bacteria</taxon>
        <taxon>Bacillati</taxon>
        <taxon>Cyanobacteriota</taxon>
        <taxon>Cyanophyceae</taxon>
        <taxon>Prochlorotrichales</taxon>
        <taxon>Prochlorotrichaceae</taxon>
        <taxon>Prochlorothrix</taxon>
    </lineage>
</organism>
<sequence length="285" mass="30233">MDGIIQGILQPLSYDFMRQALAVGILVGILCPVVGTYLVVQRMTFLANVISHGVLPGLALANFLGVDILLGAMAAGIASTIVIHWLQQQPRLKVDAVMNATLASFFALGIVLISALQVRLDLEGFLFGDILSVTAQDVERTLGITLGILALIIIFYRPLLFFTFDRVGAEVAGLPVSLLSLGLTAVISLTIVAGMQSVGVVLIMALMVCPAIAASLWFRQLHWMMVGGAGVGVAATVTGLYISYYWDWPSGATIALTAFALFLLAWGLNPRTIAGRSSGLGRSQD</sequence>
<comment type="caution">
    <text evidence="8">The sequence shown here is derived from an EMBL/GenBank/DDBJ whole genome shotgun (WGS) entry which is preliminary data.</text>
</comment>
<feature type="transmembrane region" description="Helical" evidence="7">
    <location>
        <begin position="171"/>
        <end position="192"/>
    </location>
</feature>
<evidence type="ECO:0000256" key="1">
    <source>
        <dbReference type="ARBA" id="ARBA00004141"/>
    </source>
</evidence>
<feature type="transmembrane region" description="Helical" evidence="7">
    <location>
        <begin position="198"/>
        <end position="218"/>
    </location>
</feature>
<keyword evidence="4 7" id="KW-1133">Transmembrane helix</keyword>
<keyword evidence="5 7" id="KW-0472">Membrane</keyword>
<dbReference type="OrthoDB" id="9788905at2"/>
<feature type="transmembrane region" description="Helical" evidence="7">
    <location>
        <begin position="250"/>
        <end position="268"/>
    </location>
</feature>
<feature type="transmembrane region" description="Helical" evidence="7">
    <location>
        <begin position="98"/>
        <end position="120"/>
    </location>
</feature>
<dbReference type="AlphaFoldDB" id="A0A0M2Q0N0"/>
<dbReference type="EMBL" id="AJTX02000004">
    <property type="protein sequence ID" value="KKJ00197.1"/>
    <property type="molecule type" value="Genomic_DNA"/>
</dbReference>
<keyword evidence="9" id="KW-1185">Reference proteome</keyword>
<evidence type="ECO:0000313" key="8">
    <source>
        <dbReference type="EMBL" id="KKJ00197.1"/>
    </source>
</evidence>
<dbReference type="Pfam" id="PF00950">
    <property type="entry name" value="ABC-3"/>
    <property type="match status" value="1"/>
</dbReference>
<evidence type="ECO:0000256" key="3">
    <source>
        <dbReference type="ARBA" id="ARBA00022692"/>
    </source>
</evidence>
<evidence type="ECO:0000256" key="7">
    <source>
        <dbReference type="SAM" id="Phobius"/>
    </source>
</evidence>
<dbReference type="RefSeq" id="WP_017711550.1">
    <property type="nucleotide sequence ID" value="NZ_KB235933.1"/>
</dbReference>
<comment type="subcellular location">
    <subcellularLocation>
        <location evidence="6">Cell membrane</location>
        <topology evidence="6">Multi-pass membrane protein</topology>
    </subcellularLocation>
    <subcellularLocation>
        <location evidence="1">Membrane</location>
        <topology evidence="1">Multi-pass membrane protein</topology>
    </subcellularLocation>
</comment>
<dbReference type="GO" id="GO:0010043">
    <property type="term" value="P:response to zinc ion"/>
    <property type="evidence" value="ECO:0007669"/>
    <property type="project" value="TreeGrafter"/>
</dbReference>
<dbReference type="STRING" id="317619.GCA_000332315_00942"/>